<keyword evidence="2" id="KW-1185">Reference proteome</keyword>
<evidence type="ECO:0000313" key="2">
    <source>
        <dbReference type="Proteomes" id="UP001552299"/>
    </source>
</evidence>
<sequence>MLEAVDGEDKVSSSIYATTLIADIYSDGKLEVVVPSFVYYLEVLEGSDVDKFPGLPAFSTIYVSLEI</sequence>
<reference evidence="1 2" key="1">
    <citation type="journal article" date="2024" name="Plant Biotechnol. J.">
        <title>Dendrobium thyrsiflorum genome and its molecular insights into genes involved in important horticultural traits.</title>
        <authorList>
            <person name="Chen B."/>
            <person name="Wang J.Y."/>
            <person name="Zheng P.J."/>
            <person name="Li K.L."/>
            <person name="Liang Y.M."/>
            <person name="Chen X.F."/>
            <person name="Zhang C."/>
            <person name="Zhao X."/>
            <person name="He X."/>
            <person name="Zhang G.Q."/>
            <person name="Liu Z.J."/>
            <person name="Xu Q."/>
        </authorList>
    </citation>
    <scope>NUCLEOTIDE SEQUENCE [LARGE SCALE GENOMIC DNA]</scope>
    <source>
        <strain evidence="1">GZMU011</strain>
    </source>
</reference>
<name>A0ABD0UB55_DENTH</name>
<comment type="caution">
    <text evidence="1">The sequence shown here is derived from an EMBL/GenBank/DDBJ whole genome shotgun (WGS) entry which is preliminary data.</text>
</comment>
<proteinExistence type="predicted"/>
<evidence type="ECO:0000313" key="1">
    <source>
        <dbReference type="EMBL" id="KAL0910009.1"/>
    </source>
</evidence>
<dbReference type="AlphaFoldDB" id="A0ABD0UB55"/>
<organism evidence="1 2">
    <name type="scientific">Dendrobium thyrsiflorum</name>
    <name type="common">Pinecone-like raceme dendrobium</name>
    <name type="synonym">Orchid</name>
    <dbReference type="NCBI Taxonomy" id="117978"/>
    <lineage>
        <taxon>Eukaryota</taxon>
        <taxon>Viridiplantae</taxon>
        <taxon>Streptophyta</taxon>
        <taxon>Embryophyta</taxon>
        <taxon>Tracheophyta</taxon>
        <taxon>Spermatophyta</taxon>
        <taxon>Magnoliopsida</taxon>
        <taxon>Liliopsida</taxon>
        <taxon>Asparagales</taxon>
        <taxon>Orchidaceae</taxon>
        <taxon>Epidendroideae</taxon>
        <taxon>Malaxideae</taxon>
        <taxon>Dendrobiinae</taxon>
        <taxon>Dendrobium</taxon>
    </lineage>
</organism>
<protein>
    <submittedName>
        <fullName evidence="1">Uncharacterized protein</fullName>
    </submittedName>
</protein>
<accession>A0ABD0UB55</accession>
<dbReference type="EMBL" id="JANQDX010000016">
    <property type="protein sequence ID" value="KAL0910009.1"/>
    <property type="molecule type" value="Genomic_DNA"/>
</dbReference>
<gene>
    <name evidence="1" type="ORF">M5K25_020930</name>
</gene>
<dbReference type="Proteomes" id="UP001552299">
    <property type="component" value="Unassembled WGS sequence"/>
</dbReference>